<feature type="region of interest" description="Disordered" evidence="1">
    <location>
        <begin position="130"/>
        <end position="149"/>
    </location>
</feature>
<sequence length="278" mass="31105">MSNLENDRTTEIVRRRRTVPFAAIPAETMQDARLTMPAAAVLHYMIWRSGIPGWQFYVQDIVNHFNTGKKGAAVRTCINELIALGYVEREQLRDAGGRMVGTRYTVSETSPTAPEVVISEVRDLAPDQISRAAPTPQPRHVQPAPKKKVSRTAAEARQALHHRVLEAWNATRGSMPEMPARETDGRLVADKVLAMLIEELVKVQGGEAQAVRALELASRNWNAEMKEKRGGFLEKQADMEFVFRNASAASRKQVGIEHQAQRRHVPSTYAPYEPDSVM</sequence>
<evidence type="ECO:0000313" key="3">
    <source>
        <dbReference type="Proteomes" id="UP000008635"/>
    </source>
</evidence>
<dbReference type="Proteomes" id="UP000008635">
    <property type="component" value="Chromosome"/>
</dbReference>
<dbReference type="HOGENOM" id="CLU_1000115_0_0_0"/>
<reference evidence="2 3" key="1">
    <citation type="journal article" date="2011" name="Stand. Genomic Sci.">
        <title>Complete genome sequence of Deinococcus maricopensis type strain (LB-34).</title>
        <authorList>
            <person name="Pukall R."/>
            <person name="Zeytun A."/>
            <person name="Lucas S."/>
            <person name="Lapidus A."/>
            <person name="Hammon N."/>
            <person name="Deshpande S."/>
            <person name="Nolan M."/>
            <person name="Cheng J.F."/>
            <person name="Pitluck S."/>
            <person name="Liolios K."/>
            <person name="Pagani I."/>
            <person name="Mikhailova N."/>
            <person name="Ivanova N."/>
            <person name="Mavromatis K."/>
            <person name="Pati A."/>
            <person name="Tapia R."/>
            <person name="Han C."/>
            <person name="Goodwin L."/>
            <person name="Chen A."/>
            <person name="Palaniappan K."/>
            <person name="Land M."/>
            <person name="Hauser L."/>
            <person name="Chang Y.J."/>
            <person name="Jeffries C.D."/>
            <person name="Brambilla E.M."/>
            <person name="Rohde M."/>
            <person name="Goker M."/>
            <person name="Detter J.C."/>
            <person name="Woyke T."/>
            <person name="Bristow J."/>
            <person name="Eisen J.A."/>
            <person name="Markowitz V."/>
            <person name="Hugenholtz P."/>
            <person name="Kyrpides N.C."/>
            <person name="Klenk H.P."/>
        </authorList>
    </citation>
    <scope>NUCLEOTIDE SEQUENCE [LARGE SCALE GENOMIC DNA]</scope>
    <source>
        <strain evidence="3">DSM 21211 / LMG 22137 / NRRL B-23946 / LB-34</strain>
    </source>
</reference>
<dbReference type="AlphaFoldDB" id="E8U613"/>
<accession>E8U613</accession>
<dbReference type="KEGG" id="dmr:Deima_0847"/>
<protein>
    <recommendedName>
        <fullName evidence="4">Primosome, DnaD subunit</fullName>
    </recommendedName>
</protein>
<evidence type="ECO:0000256" key="1">
    <source>
        <dbReference type="SAM" id="MobiDB-lite"/>
    </source>
</evidence>
<dbReference type="OrthoDB" id="7864318at2"/>
<name>E8U613_DEIML</name>
<keyword evidence="3" id="KW-1185">Reference proteome</keyword>
<dbReference type="STRING" id="709986.Deima_0847"/>
<gene>
    <name evidence="2" type="ordered locus">Deima_0847</name>
</gene>
<evidence type="ECO:0000313" key="2">
    <source>
        <dbReference type="EMBL" id="ADV66502.1"/>
    </source>
</evidence>
<evidence type="ECO:0008006" key="4">
    <source>
        <dbReference type="Google" id="ProtNLM"/>
    </source>
</evidence>
<feature type="region of interest" description="Disordered" evidence="1">
    <location>
        <begin position="254"/>
        <end position="278"/>
    </location>
</feature>
<proteinExistence type="predicted"/>
<reference evidence="3" key="2">
    <citation type="submission" date="2011-01" db="EMBL/GenBank/DDBJ databases">
        <title>The complete genome of Deinococcus maricopensis DSM 21211.</title>
        <authorList>
            <consortium name="US DOE Joint Genome Institute (JGI-PGF)"/>
            <person name="Lucas S."/>
            <person name="Copeland A."/>
            <person name="Lapidus A."/>
            <person name="Goodwin L."/>
            <person name="Pitluck S."/>
            <person name="Kyrpides N."/>
            <person name="Mavromatis K."/>
            <person name="Pagani I."/>
            <person name="Ivanova N."/>
            <person name="Ovchinnikova G."/>
            <person name="Zeytun A."/>
            <person name="Detter J.C."/>
            <person name="Han C."/>
            <person name="Land M."/>
            <person name="Hauser L."/>
            <person name="Markowitz V."/>
            <person name="Cheng J.-F."/>
            <person name="Hugenholtz P."/>
            <person name="Woyke T."/>
            <person name="Wu D."/>
            <person name="Pukall R."/>
            <person name="Gehrich-Schroeter G."/>
            <person name="Brambilla E."/>
            <person name="Klenk H.-P."/>
            <person name="Eisen J.A."/>
        </authorList>
    </citation>
    <scope>NUCLEOTIDE SEQUENCE [LARGE SCALE GENOMIC DNA]</scope>
    <source>
        <strain evidence="3">DSM 21211 / LMG 22137 / NRRL B-23946 / LB-34</strain>
    </source>
</reference>
<dbReference type="RefSeq" id="WP_013556007.1">
    <property type="nucleotide sequence ID" value="NC_014958.1"/>
</dbReference>
<dbReference type="EMBL" id="CP002454">
    <property type="protein sequence ID" value="ADV66502.1"/>
    <property type="molecule type" value="Genomic_DNA"/>
</dbReference>
<organism evidence="2 3">
    <name type="scientific">Deinococcus maricopensis (strain DSM 21211 / LMG 22137 / NRRL B-23946 / LB-34)</name>
    <dbReference type="NCBI Taxonomy" id="709986"/>
    <lineage>
        <taxon>Bacteria</taxon>
        <taxon>Thermotogati</taxon>
        <taxon>Deinococcota</taxon>
        <taxon>Deinococci</taxon>
        <taxon>Deinococcales</taxon>
        <taxon>Deinococcaceae</taxon>
        <taxon>Deinococcus</taxon>
    </lineage>
</organism>